<keyword evidence="1" id="KW-0472">Membrane</keyword>
<keyword evidence="3" id="KW-1185">Reference proteome</keyword>
<feature type="transmembrane region" description="Helical" evidence="1">
    <location>
        <begin position="20"/>
        <end position="39"/>
    </location>
</feature>
<dbReference type="EMBL" id="MPUH01002576">
    <property type="protein sequence ID" value="OMJ65000.1"/>
    <property type="molecule type" value="Genomic_DNA"/>
</dbReference>
<accession>A0A1R2AKP5</accession>
<dbReference type="Proteomes" id="UP000187209">
    <property type="component" value="Unassembled WGS sequence"/>
</dbReference>
<organism evidence="2 3">
    <name type="scientific">Stentor coeruleus</name>
    <dbReference type="NCBI Taxonomy" id="5963"/>
    <lineage>
        <taxon>Eukaryota</taxon>
        <taxon>Sar</taxon>
        <taxon>Alveolata</taxon>
        <taxon>Ciliophora</taxon>
        <taxon>Postciliodesmatophora</taxon>
        <taxon>Heterotrichea</taxon>
        <taxon>Heterotrichida</taxon>
        <taxon>Stentoridae</taxon>
        <taxon>Stentor</taxon>
    </lineage>
</organism>
<name>A0A1R2AKP5_9CILI</name>
<evidence type="ECO:0000313" key="2">
    <source>
        <dbReference type="EMBL" id="OMJ65000.1"/>
    </source>
</evidence>
<comment type="caution">
    <text evidence="2">The sequence shown here is derived from an EMBL/GenBank/DDBJ whole genome shotgun (WGS) entry which is preliminary data.</text>
</comment>
<feature type="transmembrane region" description="Helical" evidence="1">
    <location>
        <begin position="46"/>
        <end position="64"/>
    </location>
</feature>
<reference evidence="2 3" key="1">
    <citation type="submission" date="2016-11" db="EMBL/GenBank/DDBJ databases">
        <title>The macronuclear genome of Stentor coeruleus: a giant cell with tiny introns.</title>
        <authorList>
            <person name="Slabodnick M."/>
            <person name="Ruby J.G."/>
            <person name="Reiff S.B."/>
            <person name="Swart E.C."/>
            <person name="Gosai S."/>
            <person name="Prabakaran S."/>
            <person name="Witkowska E."/>
            <person name="Larue G.E."/>
            <person name="Fisher S."/>
            <person name="Freeman R.M."/>
            <person name="Gunawardena J."/>
            <person name="Chu W."/>
            <person name="Stover N.A."/>
            <person name="Gregory B.D."/>
            <person name="Nowacki M."/>
            <person name="Derisi J."/>
            <person name="Roy S.W."/>
            <person name="Marshall W.F."/>
            <person name="Sood P."/>
        </authorList>
    </citation>
    <scope>NUCLEOTIDE SEQUENCE [LARGE SCALE GENOMIC DNA]</scope>
    <source>
        <strain evidence="2">WM001</strain>
    </source>
</reference>
<keyword evidence="1" id="KW-1133">Transmembrane helix</keyword>
<keyword evidence="1" id="KW-0812">Transmembrane</keyword>
<proteinExistence type="predicted"/>
<dbReference type="AlphaFoldDB" id="A0A1R2AKP5"/>
<sequence length="189" mass="22290">MLLRVHALPKSYGSELVLEAALWVPWMCLAYSVGMVVFHSRLCPDYNFLGILILSLNIFYLIGFRPHCILSRFDRSSFDKLRDASDKKPEQNYFFRQLPHFFNDYERENPCTKEEGWKRWNDFIVTKDPKDYSELFNPSGLIDHQCDYPNVNIEKKAPVRLMANANQIAYMNNLMVNNYAYLTNVAYKH</sequence>
<protein>
    <submittedName>
        <fullName evidence="2">Uncharacterized protein</fullName>
    </submittedName>
</protein>
<evidence type="ECO:0000256" key="1">
    <source>
        <dbReference type="SAM" id="Phobius"/>
    </source>
</evidence>
<gene>
    <name evidence="2" type="ORF">SteCoe_39932</name>
</gene>
<evidence type="ECO:0000313" key="3">
    <source>
        <dbReference type="Proteomes" id="UP000187209"/>
    </source>
</evidence>